<evidence type="ECO:0000313" key="2">
    <source>
        <dbReference type="EMBL" id="PVU92974.1"/>
    </source>
</evidence>
<feature type="signal peptide" evidence="1">
    <location>
        <begin position="1"/>
        <end position="20"/>
    </location>
</feature>
<evidence type="ECO:0008006" key="4">
    <source>
        <dbReference type="Google" id="ProtNLM"/>
    </source>
</evidence>
<feature type="chain" id="PRO_5015601294" description="Carbohydrate-binding module family 19 domain-containing protein" evidence="1">
    <location>
        <begin position="21"/>
        <end position="95"/>
    </location>
</feature>
<evidence type="ECO:0000256" key="1">
    <source>
        <dbReference type="SAM" id="SignalP"/>
    </source>
</evidence>
<sequence length="95" mass="10314">MFKSFLKIGAFSVIVAVVLSQNSTDTNIDTIPDNATDVFSQEIPCYNGNYTCLGRDSVSYYQCSNGNYILRNCGAGTVCKPISLGEINCAYPSIH</sequence>
<proteinExistence type="predicted"/>
<protein>
    <recommendedName>
        <fullName evidence="4">Carbohydrate-binding module family 19 domain-containing protein</fullName>
    </recommendedName>
</protein>
<name>A0A2T9YL29_9FUNG</name>
<dbReference type="EMBL" id="MBFR01000143">
    <property type="protein sequence ID" value="PVU92974.1"/>
    <property type="molecule type" value="Genomic_DNA"/>
</dbReference>
<comment type="caution">
    <text evidence="2">The sequence shown here is derived from an EMBL/GenBank/DDBJ whole genome shotgun (WGS) entry which is preliminary data.</text>
</comment>
<organism evidence="2 3">
    <name type="scientific">Smittium simulii</name>
    <dbReference type="NCBI Taxonomy" id="133385"/>
    <lineage>
        <taxon>Eukaryota</taxon>
        <taxon>Fungi</taxon>
        <taxon>Fungi incertae sedis</taxon>
        <taxon>Zoopagomycota</taxon>
        <taxon>Kickxellomycotina</taxon>
        <taxon>Harpellomycetes</taxon>
        <taxon>Harpellales</taxon>
        <taxon>Legeriomycetaceae</taxon>
        <taxon>Smittium</taxon>
    </lineage>
</organism>
<keyword evidence="1" id="KW-0732">Signal</keyword>
<gene>
    <name evidence="2" type="ORF">BB561_003529</name>
</gene>
<dbReference type="AlphaFoldDB" id="A0A2T9YL29"/>
<accession>A0A2T9YL29</accession>
<keyword evidence="3" id="KW-1185">Reference proteome</keyword>
<reference evidence="2 3" key="1">
    <citation type="journal article" date="2018" name="MBio">
        <title>Comparative Genomics Reveals the Core Gene Toolbox for the Fungus-Insect Symbiosis.</title>
        <authorList>
            <person name="Wang Y."/>
            <person name="Stata M."/>
            <person name="Wang W."/>
            <person name="Stajich J.E."/>
            <person name="White M.M."/>
            <person name="Moncalvo J.M."/>
        </authorList>
    </citation>
    <scope>NUCLEOTIDE SEQUENCE [LARGE SCALE GENOMIC DNA]</scope>
    <source>
        <strain evidence="2 3">SWE-8-4</strain>
    </source>
</reference>
<evidence type="ECO:0000313" key="3">
    <source>
        <dbReference type="Proteomes" id="UP000245383"/>
    </source>
</evidence>
<dbReference type="Proteomes" id="UP000245383">
    <property type="component" value="Unassembled WGS sequence"/>
</dbReference>
<dbReference type="OrthoDB" id="5600186at2759"/>